<evidence type="ECO:0000256" key="1">
    <source>
        <dbReference type="ARBA" id="ARBA00006383"/>
    </source>
</evidence>
<evidence type="ECO:0000313" key="6">
    <source>
        <dbReference type="Proteomes" id="UP000675781"/>
    </source>
</evidence>
<dbReference type="InterPro" id="IPR003679">
    <property type="entry name" value="Amioglycoside_AcTrfase"/>
</dbReference>
<sequence>MEPSGIRLRAQLAELGLTAGQTVLVHSSLRAVGPIRGGAQALRDLLLDLLGPDRGTLVVPAQTSSVSATSGEFLAATAAMDAARYLAYLDALPGFDPRLSPSEGMGALAEAVRTHPRARRSAHPITSFAAVGPLAEELMAAHPLDSLLGKESPLGRMYECGALVLLLGVGYDKCTAFHLGESPELARERAYRCKIGDSWQIFSGLEHRDDEFGELGSIFENTCPDRVRRGVVGAASARVFALTEAVDFAARTLPYLRFAP</sequence>
<name>A0A941ING2_9ACTN</name>
<keyword evidence="6" id="KW-1185">Reference proteome</keyword>
<keyword evidence="2 4" id="KW-0808">Transferase</keyword>
<evidence type="ECO:0000256" key="2">
    <source>
        <dbReference type="ARBA" id="ARBA00022679"/>
    </source>
</evidence>
<dbReference type="EC" id="2.3.1.-" evidence="4"/>
<proteinExistence type="inferred from homology"/>
<keyword evidence="3 4" id="KW-0012">Acyltransferase</keyword>
<gene>
    <name evidence="5" type="ORF">KDL01_11725</name>
</gene>
<dbReference type="Pfam" id="PF02522">
    <property type="entry name" value="Antibiotic_NAT"/>
    <property type="match status" value="1"/>
</dbReference>
<evidence type="ECO:0000256" key="3">
    <source>
        <dbReference type="ARBA" id="ARBA00023315"/>
    </source>
</evidence>
<dbReference type="SUPFAM" id="SSF110710">
    <property type="entry name" value="TTHA0583/YokD-like"/>
    <property type="match status" value="1"/>
</dbReference>
<dbReference type="AlphaFoldDB" id="A0A941ING2"/>
<comment type="similarity">
    <text evidence="1 4">Belongs to the antibiotic N-acetyltransferase family.</text>
</comment>
<keyword evidence="4" id="KW-0046">Antibiotic resistance</keyword>
<evidence type="ECO:0000256" key="4">
    <source>
        <dbReference type="RuleBase" id="RU365031"/>
    </source>
</evidence>
<organism evidence="5 6">
    <name type="scientific">Actinospica durhamensis</name>
    <dbReference type="NCBI Taxonomy" id="1508375"/>
    <lineage>
        <taxon>Bacteria</taxon>
        <taxon>Bacillati</taxon>
        <taxon>Actinomycetota</taxon>
        <taxon>Actinomycetes</taxon>
        <taxon>Catenulisporales</taxon>
        <taxon>Actinospicaceae</taxon>
        <taxon>Actinospica</taxon>
    </lineage>
</organism>
<accession>A0A941ING2</accession>
<evidence type="ECO:0000313" key="5">
    <source>
        <dbReference type="EMBL" id="MBR7833939.1"/>
    </source>
</evidence>
<dbReference type="GO" id="GO:0046677">
    <property type="term" value="P:response to antibiotic"/>
    <property type="evidence" value="ECO:0007669"/>
    <property type="project" value="UniProtKB-KW"/>
</dbReference>
<dbReference type="PANTHER" id="PTHR11104:SF0">
    <property type="entry name" value="SPBETA PROPHAGE-DERIVED AMINOGLYCOSIDE N(3')-ACETYLTRANSFERASE-LIKE PROTEIN YOKD"/>
    <property type="match status" value="1"/>
</dbReference>
<reference evidence="5" key="1">
    <citation type="submission" date="2021-04" db="EMBL/GenBank/DDBJ databases">
        <title>Genome based classification of Actinospica acidithermotolerans sp. nov., an actinobacterium isolated from an Indonesian hot spring.</title>
        <authorList>
            <person name="Kusuma A.B."/>
            <person name="Putra K.E."/>
            <person name="Nafisah S."/>
            <person name="Loh J."/>
            <person name="Nouioui I."/>
            <person name="Goodfellow M."/>
        </authorList>
    </citation>
    <scope>NUCLEOTIDE SEQUENCE</scope>
    <source>
        <strain evidence="5">CSCA 57</strain>
    </source>
</reference>
<dbReference type="GO" id="GO:0046353">
    <property type="term" value="F:aminoglycoside 3-N-acetyltransferase activity"/>
    <property type="evidence" value="ECO:0007669"/>
    <property type="project" value="UniProtKB-EC"/>
</dbReference>
<dbReference type="RefSeq" id="WP_212528459.1">
    <property type="nucleotide sequence ID" value="NZ_JAGSOG010000043.1"/>
</dbReference>
<comment type="catalytic activity">
    <reaction evidence="4">
        <text>a 2-deoxystreptamine antibiotic + acetyl-CoA = an N(3)-acetyl-2-deoxystreptamine antibiotic + CoA + H(+)</text>
        <dbReference type="Rhea" id="RHEA:12665"/>
        <dbReference type="ChEBI" id="CHEBI:15378"/>
        <dbReference type="ChEBI" id="CHEBI:57287"/>
        <dbReference type="ChEBI" id="CHEBI:57288"/>
        <dbReference type="ChEBI" id="CHEBI:57921"/>
        <dbReference type="ChEBI" id="CHEBI:77452"/>
        <dbReference type="EC" id="2.3.1.81"/>
    </reaction>
</comment>
<dbReference type="InterPro" id="IPR028345">
    <property type="entry name" value="Antibiotic_NAT-like"/>
</dbReference>
<dbReference type="EMBL" id="JAGSOG010000043">
    <property type="protein sequence ID" value="MBR7833939.1"/>
    <property type="molecule type" value="Genomic_DNA"/>
</dbReference>
<protein>
    <recommendedName>
        <fullName evidence="4">Aminoglycoside N(3)-acetyltransferase</fullName>
        <ecNumber evidence="4">2.3.1.-</ecNumber>
    </recommendedName>
</protein>
<comment type="caution">
    <text evidence="5">The sequence shown here is derived from an EMBL/GenBank/DDBJ whole genome shotgun (WGS) entry which is preliminary data.</text>
</comment>
<dbReference type="Proteomes" id="UP000675781">
    <property type="component" value="Unassembled WGS sequence"/>
</dbReference>
<dbReference type="PANTHER" id="PTHR11104">
    <property type="entry name" value="AMINOGLYCOSIDE N3-ACETYLTRANSFERASE"/>
    <property type="match status" value="1"/>
</dbReference>